<dbReference type="PANTHER" id="PTHR11188:SF175">
    <property type="entry name" value="ARRESTIN C-TERMINAL-LIKE DOMAIN-CONTAINING PROTEIN"/>
    <property type="match status" value="1"/>
</dbReference>
<dbReference type="Gene3D" id="2.60.40.640">
    <property type="match status" value="1"/>
</dbReference>
<feature type="region of interest" description="Disordered" evidence="1">
    <location>
        <begin position="112"/>
        <end position="178"/>
    </location>
</feature>
<name>A0A3P7JSX9_STRVU</name>
<feature type="domain" description="Arrestin C-terminal-like" evidence="2">
    <location>
        <begin position="2"/>
        <end position="107"/>
    </location>
</feature>
<dbReference type="PANTHER" id="PTHR11188">
    <property type="entry name" value="ARRESTIN DOMAIN CONTAINING PROTEIN"/>
    <property type="match status" value="1"/>
</dbReference>
<dbReference type="AlphaFoldDB" id="A0A3P7JSX9"/>
<dbReference type="SUPFAM" id="SSF81296">
    <property type="entry name" value="E set domains"/>
    <property type="match status" value="1"/>
</dbReference>
<accession>A0A3P7JSX9</accession>
<proteinExistence type="predicted"/>
<organism evidence="3 4">
    <name type="scientific">Strongylus vulgaris</name>
    <name type="common">Blood worm</name>
    <dbReference type="NCBI Taxonomy" id="40348"/>
    <lineage>
        <taxon>Eukaryota</taxon>
        <taxon>Metazoa</taxon>
        <taxon>Ecdysozoa</taxon>
        <taxon>Nematoda</taxon>
        <taxon>Chromadorea</taxon>
        <taxon>Rhabditida</taxon>
        <taxon>Rhabditina</taxon>
        <taxon>Rhabditomorpha</taxon>
        <taxon>Strongyloidea</taxon>
        <taxon>Strongylidae</taxon>
        <taxon>Strongylus</taxon>
    </lineage>
</organism>
<dbReference type="InterPro" id="IPR011022">
    <property type="entry name" value="Arrestin_C-like"/>
</dbReference>
<evidence type="ECO:0000259" key="2">
    <source>
        <dbReference type="Pfam" id="PF02752"/>
    </source>
</evidence>
<evidence type="ECO:0000256" key="1">
    <source>
        <dbReference type="SAM" id="MobiDB-lite"/>
    </source>
</evidence>
<dbReference type="InterPro" id="IPR050357">
    <property type="entry name" value="Arrestin_domain-protein"/>
</dbReference>
<protein>
    <recommendedName>
        <fullName evidence="2">Arrestin C-terminal-like domain-containing protein</fullName>
    </recommendedName>
</protein>
<gene>
    <name evidence="3" type="ORF">SVUK_LOCUS19131</name>
</gene>
<dbReference type="GO" id="GO:0005737">
    <property type="term" value="C:cytoplasm"/>
    <property type="evidence" value="ECO:0007669"/>
    <property type="project" value="TreeGrafter"/>
</dbReference>
<dbReference type="GO" id="GO:0015031">
    <property type="term" value="P:protein transport"/>
    <property type="evidence" value="ECO:0007669"/>
    <property type="project" value="TreeGrafter"/>
</dbReference>
<keyword evidence="4" id="KW-1185">Reference proteome</keyword>
<sequence>ARVKLIENSKYVAFYTCDTLQPGFFINDRGDHQTLSRKLATGEQEIFIDSYKKGNAQVYLQVPSTVPSFDTCPIVKVEYLLDIKLETNGTLNSKVEDTCPIIVGTVPVDTANKDVQPSAPPLDSPAPSAVEPSAPPLEKSETPVSPQPSITPLYPQLPPSYEESVNGAGATSLDVDDTERFVPRYPFYPVLSEVSKDGK</sequence>
<reference evidence="3 4" key="1">
    <citation type="submission" date="2018-11" db="EMBL/GenBank/DDBJ databases">
        <authorList>
            <consortium name="Pathogen Informatics"/>
        </authorList>
    </citation>
    <scope>NUCLEOTIDE SEQUENCE [LARGE SCALE GENOMIC DNA]</scope>
</reference>
<dbReference type="InterPro" id="IPR014756">
    <property type="entry name" value="Ig_E-set"/>
</dbReference>
<dbReference type="InterPro" id="IPR014752">
    <property type="entry name" value="Arrestin-like_C"/>
</dbReference>
<evidence type="ECO:0000313" key="3">
    <source>
        <dbReference type="EMBL" id="VDM84133.1"/>
    </source>
</evidence>
<evidence type="ECO:0000313" key="4">
    <source>
        <dbReference type="Proteomes" id="UP000270094"/>
    </source>
</evidence>
<dbReference type="Pfam" id="PF02752">
    <property type="entry name" value="Arrestin_C"/>
    <property type="match status" value="1"/>
</dbReference>
<dbReference type="Proteomes" id="UP000270094">
    <property type="component" value="Unassembled WGS sequence"/>
</dbReference>
<feature type="non-terminal residue" evidence="3">
    <location>
        <position position="1"/>
    </location>
</feature>
<dbReference type="OrthoDB" id="2333384at2759"/>
<dbReference type="EMBL" id="UYYB01127790">
    <property type="protein sequence ID" value="VDM84133.1"/>
    <property type="molecule type" value="Genomic_DNA"/>
</dbReference>